<dbReference type="InterPro" id="IPR002044">
    <property type="entry name" value="CBM20"/>
</dbReference>
<sequence length="413" mass="45793">MKALTSSCSKAIVDTLGSLPPRVAVRVSDRPEFFLSPRPRKEKKGCNLWLLKVVPIKGVFPVHAVPSKDQVDLETAEPEAQNNEQTNESKFVRVAFQLQKNCDFGEQFLIVGDDPTLGSWDPLEALPMTWSEGHIWTAEKDMLVGKSIQFKFILKGKEGDIIWQPGSDRVIHTWETVNTITVCEDWENEELQKITEEEQLAEPDKEPQIDSEVSASAEILDNPHNELDSNASVIKAVEIPLTEPVTYNGSSFSTEIRYVIVAENTIFYENLIKNTRSKLNEKIERSEESADSAGNDDIINDLGNNGSTASLNEEGTVVESSLFDFEGGPVLVPGLTIPPTEPTNEASQGEKVQEKTTKDISVEGSETDLEQNPPEEIKATMNNQPEQNSLSPDTEGNPLQNHIKKFLSKLGFA</sequence>
<dbReference type="PANTHER" id="PTHR15048:SF0">
    <property type="entry name" value="STARCH-BINDING DOMAIN-CONTAINING PROTEIN 1"/>
    <property type="match status" value="1"/>
</dbReference>
<dbReference type="SMART" id="SM01065">
    <property type="entry name" value="CBM_2"/>
    <property type="match status" value="1"/>
</dbReference>
<feature type="compositionally biased region" description="Basic and acidic residues" evidence="1">
    <location>
        <begin position="351"/>
        <end position="361"/>
    </location>
</feature>
<dbReference type="InterPro" id="IPR013783">
    <property type="entry name" value="Ig-like_fold"/>
</dbReference>
<dbReference type="GO" id="GO:0016020">
    <property type="term" value="C:membrane"/>
    <property type="evidence" value="ECO:0007669"/>
    <property type="project" value="TreeGrafter"/>
</dbReference>
<feature type="region of interest" description="Disordered" evidence="1">
    <location>
        <begin position="283"/>
        <end position="311"/>
    </location>
</feature>
<dbReference type="PANTHER" id="PTHR15048">
    <property type="entry name" value="STARCH-BINDING DOMAIN-CONTAINING PROTEIN 1"/>
    <property type="match status" value="1"/>
</dbReference>
<dbReference type="Pfam" id="PF00686">
    <property type="entry name" value="CBM_20"/>
    <property type="match status" value="1"/>
</dbReference>
<dbReference type="InterPro" id="IPR013784">
    <property type="entry name" value="Carb-bd-like_fold"/>
</dbReference>
<proteinExistence type="predicted"/>
<dbReference type="Gene3D" id="2.60.40.10">
    <property type="entry name" value="Immunoglobulins"/>
    <property type="match status" value="1"/>
</dbReference>
<feature type="region of interest" description="Disordered" evidence="1">
    <location>
        <begin position="333"/>
        <end position="402"/>
    </location>
</feature>
<dbReference type="GO" id="GO:2001070">
    <property type="term" value="F:starch binding"/>
    <property type="evidence" value="ECO:0007669"/>
    <property type="project" value="InterPro"/>
</dbReference>
<name>A0A8T0JRQ5_PHAAN</name>
<dbReference type="CDD" id="cd05467">
    <property type="entry name" value="CBM20"/>
    <property type="match status" value="1"/>
</dbReference>
<dbReference type="AlphaFoldDB" id="A0A8T0JRQ5"/>
<dbReference type="PROSITE" id="PS51166">
    <property type="entry name" value="CBM20"/>
    <property type="match status" value="1"/>
</dbReference>
<protein>
    <recommendedName>
        <fullName evidence="2">CBM20 domain-containing protein</fullName>
    </recommendedName>
</protein>
<accession>A0A8T0JRQ5</accession>
<dbReference type="OrthoDB" id="550577at2759"/>
<evidence type="ECO:0000313" key="3">
    <source>
        <dbReference type="EMBL" id="KAG2380852.1"/>
    </source>
</evidence>
<feature type="compositionally biased region" description="Polar residues" evidence="1">
    <location>
        <begin position="380"/>
        <end position="400"/>
    </location>
</feature>
<dbReference type="EMBL" id="JABFOF010000009">
    <property type="protein sequence ID" value="KAG2380852.1"/>
    <property type="molecule type" value="Genomic_DNA"/>
</dbReference>
<gene>
    <name evidence="3" type="ORF">HKW66_Vig0202250</name>
</gene>
<evidence type="ECO:0000256" key="1">
    <source>
        <dbReference type="SAM" id="MobiDB-lite"/>
    </source>
</evidence>
<dbReference type="SUPFAM" id="SSF49452">
    <property type="entry name" value="Starch-binding domain-like"/>
    <property type="match status" value="1"/>
</dbReference>
<feature type="compositionally biased region" description="Low complexity" evidence="1">
    <location>
        <begin position="295"/>
        <end position="306"/>
    </location>
</feature>
<comment type="caution">
    <text evidence="3">The sequence shown here is derived from an EMBL/GenBank/DDBJ whole genome shotgun (WGS) entry which is preliminary data.</text>
</comment>
<feature type="domain" description="CBM20" evidence="2">
    <location>
        <begin position="86"/>
        <end position="188"/>
    </location>
</feature>
<evidence type="ECO:0000259" key="2">
    <source>
        <dbReference type="PROSITE" id="PS51166"/>
    </source>
</evidence>
<evidence type="ECO:0000313" key="4">
    <source>
        <dbReference type="Proteomes" id="UP000743370"/>
    </source>
</evidence>
<dbReference type="Proteomes" id="UP000743370">
    <property type="component" value="Unassembled WGS sequence"/>
</dbReference>
<organism evidence="3 4">
    <name type="scientific">Phaseolus angularis</name>
    <name type="common">Azuki bean</name>
    <name type="synonym">Vigna angularis</name>
    <dbReference type="NCBI Taxonomy" id="3914"/>
    <lineage>
        <taxon>Eukaryota</taxon>
        <taxon>Viridiplantae</taxon>
        <taxon>Streptophyta</taxon>
        <taxon>Embryophyta</taxon>
        <taxon>Tracheophyta</taxon>
        <taxon>Spermatophyta</taxon>
        <taxon>Magnoliopsida</taxon>
        <taxon>eudicotyledons</taxon>
        <taxon>Gunneridae</taxon>
        <taxon>Pentapetalae</taxon>
        <taxon>rosids</taxon>
        <taxon>fabids</taxon>
        <taxon>Fabales</taxon>
        <taxon>Fabaceae</taxon>
        <taxon>Papilionoideae</taxon>
        <taxon>50 kb inversion clade</taxon>
        <taxon>NPAAA clade</taxon>
        <taxon>indigoferoid/millettioid clade</taxon>
        <taxon>Phaseoleae</taxon>
        <taxon>Vigna</taxon>
    </lineage>
</organism>
<reference evidence="3 4" key="1">
    <citation type="submission" date="2020-05" db="EMBL/GenBank/DDBJ databases">
        <title>Vigna angularis (adzuki bean) Var. LongXiaoDou No. 4 denovo assembly.</title>
        <authorList>
            <person name="Xiang H."/>
        </authorList>
    </citation>
    <scope>NUCLEOTIDE SEQUENCE [LARGE SCALE GENOMIC DNA]</scope>
    <source>
        <tissue evidence="3">Leaf</tissue>
    </source>
</reference>